<keyword evidence="2" id="KW-1185">Reference proteome</keyword>
<proteinExistence type="predicted"/>
<dbReference type="EMBL" id="CM037160">
    <property type="protein sequence ID" value="KAH7839276.1"/>
    <property type="molecule type" value="Genomic_DNA"/>
</dbReference>
<name>A0ACB7XF29_9ERIC</name>
<evidence type="ECO:0000313" key="2">
    <source>
        <dbReference type="Proteomes" id="UP000828048"/>
    </source>
</evidence>
<accession>A0ACB7XF29</accession>
<comment type="caution">
    <text evidence="1">The sequence shown here is derived from an EMBL/GenBank/DDBJ whole genome shotgun (WGS) entry which is preliminary data.</text>
</comment>
<evidence type="ECO:0000313" key="1">
    <source>
        <dbReference type="EMBL" id="KAH7839276.1"/>
    </source>
</evidence>
<reference evidence="1 2" key="1">
    <citation type="journal article" date="2021" name="Hortic Res">
        <title>High-quality reference genome and annotation aids understanding of berry development for evergreen blueberry (Vaccinium darrowii).</title>
        <authorList>
            <person name="Yu J."/>
            <person name="Hulse-Kemp A.M."/>
            <person name="Babiker E."/>
            <person name="Staton M."/>
        </authorList>
    </citation>
    <scope>NUCLEOTIDE SEQUENCE [LARGE SCALE GENOMIC DNA]</scope>
    <source>
        <strain evidence="2">cv. NJ 8807/NJ 8810</strain>
        <tissue evidence="1">Young leaf</tissue>
    </source>
</reference>
<dbReference type="Proteomes" id="UP000828048">
    <property type="component" value="Chromosome 10"/>
</dbReference>
<gene>
    <name evidence="1" type="ORF">Vadar_002118</name>
</gene>
<organism evidence="1 2">
    <name type="scientific">Vaccinium darrowii</name>
    <dbReference type="NCBI Taxonomy" id="229202"/>
    <lineage>
        <taxon>Eukaryota</taxon>
        <taxon>Viridiplantae</taxon>
        <taxon>Streptophyta</taxon>
        <taxon>Embryophyta</taxon>
        <taxon>Tracheophyta</taxon>
        <taxon>Spermatophyta</taxon>
        <taxon>Magnoliopsida</taxon>
        <taxon>eudicotyledons</taxon>
        <taxon>Gunneridae</taxon>
        <taxon>Pentapetalae</taxon>
        <taxon>asterids</taxon>
        <taxon>Ericales</taxon>
        <taxon>Ericaceae</taxon>
        <taxon>Vaccinioideae</taxon>
        <taxon>Vaccinieae</taxon>
        <taxon>Vaccinium</taxon>
    </lineage>
</organism>
<sequence length="490" mass="54313">MISSWRRRRAARGAAKNRDTDENGITELAIPINFRCPISLDVMKDPVTLSTGITYDRENIEKWIESGNNTCPITNQLITNQEPIPNHAIRKMIQSWSVENKSYGVDRIPTPRIPVSSVEVSGILAGLEAAMRRGDGGGCLELVAKVKDLAAESERNRRRVVAVGAGRALSETFEAFSEKSMGYSVPMHLQEHDHVSEFVFFEENRNSVAEDLQPSEEYFGKNSQLLGEILSALTLMVPFDEEAKSHLGSFCSLSSMVWFLKYGDLSGRRTAVLVMKEIVSSDDQEKIKTLIKIEGATEALVKLIKEPICAKTTNSSLSIIYNMVASMPTPQNNVTRKFVDMGLVSMLLETLVDSEQRVSERALAVLDELCSCDEGLEKAYSNALTVPVLVKKLLRVSNLATGFSVSVMWRLCKSEKKRDGEEETGGGSASVAVVEALQVGAFQKLLLLLQVGCGEETKEKASEVLKLLNMFRDKLECIDSMDFKHLKRSF</sequence>
<protein>
    <submittedName>
        <fullName evidence="1">Uncharacterized protein</fullName>
    </submittedName>
</protein>